<dbReference type="EMBL" id="BAABUK010000008">
    <property type="protein sequence ID" value="GAA5810838.1"/>
    <property type="molecule type" value="Genomic_DNA"/>
</dbReference>
<comment type="caution">
    <text evidence="6">The sequence shown here is derived from an EMBL/GenBank/DDBJ whole genome shotgun (WGS) entry which is preliminary data.</text>
</comment>
<evidence type="ECO:0000256" key="1">
    <source>
        <dbReference type="ARBA" id="ARBA00022574"/>
    </source>
</evidence>
<gene>
    <name evidence="6" type="ORF">MFLAVUS_004266</name>
</gene>
<feature type="repeat" description="WD" evidence="3">
    <location>
        <begin position="343"/>
        <end position="382"/>
    </location>
</feature>
<dbReference type="Gene3D" id="2.130.10.10">
    <property type="entry name" value="YVTN repeat-like/Quinoprotein amine dehydrogenase"/>
    <property type="match status" value="2"/>
</dbReference>
<evidence type="ECO:0000313" key="7">
    <source>
        <dbReference type="Proteomes" id="UP001473302"/>
    </source>
</evidence>
<dbReference type="PROSITE" id="PS50082">
    <property type="entry name" value="WD_REPEATS_2"/>
    <property type="match status" value="6"/>
</dbReference>
<dbReference type="SMART" id="SM00320">
    <property type="entry name" value="WD40"/>
    <property type="match status" value="6"/>
</dbReference>
<dbReference type="PANTHER" id="PTHR19849:SF1">
    <property type="entry name" value="F-BOX_WD REPEAT-CONTAINING PROTEIN 7"/>
    <property type="match status" value="1"/>
</dbReference>
<dbReference type="CDD" id="cd00200">
    <property type="entry name" value="WD40"/>
    <property type="match status" value="1"/>
</dbReference>
<organism evidence="6 7">
    <name type="scientific">Mucor flavus</name>
    <dbReference type="NCBI Taxonomy" id="439312"/>
    <lineage>
        <taxon>Eukaryota</taxon>
        <taxon>Fungi</taxon>
        <taxon>Fungi incertae sedis</taxon>
        <taxon>Mucoromycota</taxon>
        <taxon>Mucoromycotina</taxon>
        <taxon>Mucoromycetes</taxon>
        <taxon>Mucorales</taxon>
        <taxon>Mucorineae</taxon>
        <taxon>Mucoraceae</taxon>
        <taxon>Mucor</taxon>
    </lineage>
</organism>
<accession>A0ABP9YVF4</accession>
<name>A0ABP9YVF4_9FUNG</name>
<feature type="region of interest" description="Disordered" evidence="4">
    <location>
        <begin position="48"/>
        <end position="68"/>
    </location>
</feature>
<proteinExistence type="predicted"/>
<feature type="repeat" description="WD" evidence="3">
    <location>
        <begin position="303"/>
        <end position="342"/>
    </location>
</feature>
<feature type="repeat" description="WD" evidence="3">
    <location>
        <begin position="383"/>
        <end position="415"/>
    </location>
</feature>
<dbReference type="PRINTS" id="PR00320">
    <property type="entry name" value="GPROTEINBRPT"/>
</dbReference>
<dbReference type="InterPro" id="IPR019775">
    <property type="entry name" value="WD40_repeat_CS"/>
</dbReference>
<evidence type="ECO:0000256" key="4">
    <source>
        <dbReference type="SAM" id="MobiDB-lite"/>
    </source>
</evidence>
<feature type="repeat" description="WD" evidence="3">
    <location>
        <begin position="223"/>
        <end position="262"/>
    </location>
</feature>
<dbReference type="Gene3D" id="1.20.1280.50">
    <property type="match status" value="1"/>
</dbReference>
<keyword evidence="7" id="KW-1185">Reference proteome</keyword>
<dbReference type="Pfam" id="PF12937">
    <property type="entry name" value="F-box-like"/>
    <property type="match status" value="1"/>
</dbReference>
<dbReference type="SUPFAM" id="SSF50978">
    <property type="entry name" value="WD40 repeat-like"/>
    <property type="match status" value="1"/>
</dbReference>
<dbReference type="Pfam" id="PF00400">
    <property type="entry name" value="WD40"/>
    <property type="match status" value="6"/>
</dbReference>
<dbReference type="InterPro" id="IPR036322">
    <property type="entry name" value="WD40_repeat_dom_sf"/>
</dbReference>
<feature type="domain" description="F-box" evidence="5">
    <location>
        <begin position="89"/>
        <end position="135"/>
    </location>
</feature>
<dbReference type="InterPro" id="IPR036047">
    <property type="entry name" value="F-box-like_dom_sf"/>
</dbReference>
<dbReference type="Proteomes" id="UP001473302">
    <property type="component" value="Unassembled WGS sequence"/>
</dbReference>
<evidence type="ECO:0000256" key="2">
    <source>
        <dbReference type="ARBA" id="ARBA00022737"/>
    </source>
</evidence>
<dbReference type="InterPro" id="IPR001680">
    <property type="entry name" value="WD40_rpt"/>
</dbReference>
<dbReference type="PROSITE" id="PS00678">
    <property type="entry name" value="WD_REPEATS_1"/>
    <property type="match status" value="4"/>
</dbReference>
<reference evidence="6 7" key="1">
    <citation type="submission" date="2024-04" db="EMBL/GenBank/DDBJ databases">
        <title>genome sequences of Mucor flavus KT1a and Helicostylum pulchrum KT1b strains isolated from the surface of a dry-aged beef.</title>
        <authorList>
            <person name="Toyotome T."/>
            <person name="Hosono M."/>
            <person name="Torimaru M."/>
            <person name="Fukuda K."/>
            <person name="Mikami N."/>
        </authorList>
    </citation>
    <scope>NUCLEOTIDE SEQUENCE [LARGE SCALE GENOMIC DNA]</scope>
    <source>
        <strain evidence="6 7">KT1a</strain>
    </source>
</reference>
<keyword evidence="2" id="KW-0677">Repeat</keyword>
<evidence type="ECO:0000256" key="3">
    <source>
        <dbReference type="PROSITE-ProRule" id="PRU00221"/>
    </source>
</evidence>
<protein>
    <recommendedName>
        <fullName evidence="5">F-box domain-containing protein</fullName>
    </recommendedName>
</protein>
<feature type="repeat" description="WD" evidence="3">
    <location>
        <begin position="183"/>
        <end position="222"/>
    </location>
</feature>
<dbReference type="InterPro" id="IPR020472">
    <property type="entry name" value="WD40_PAC1"/>
</dbReference>
<dbReference type="PROSITE" id="PS50294">
    <property type="entry name" value="WD_REPEATS_REGION"/>
    <property type="match status" value="6"/>
</dbReference>
<dbReference type="SUPFAM" id="SSF81383">
    <property type="entry name" value="F-box domain"/>
    <property type="match status" value="1"/>
</dbReference>
<dbReference type="InterPro" id="IPR015943">
    <property type="entry name" value="WD40/YVTN_repeat-like_dom_sf"/>
</dbReference>
<evidence type="ECO:0000313" key="6">
    <source>
        <dbReference type="EMBL" id="GAA5810838.1"/>
    </source>
</evidence>
<dbReference type="PANTHER" id="PTHR19849">
    <property type="entry name" value="PHOSPHOLIPASE A-2-ACTIVATING PROTEIN"/>
    <property type="match status" value="1"/>
</dbReference>
<dbReference type="InterPro" id="IPR001810">
    <property type="entry name" value="F-box_dom"/>
</dbReference>
<feature type="repeat" description="WD" evidence="3">
    <location>
        <begin position="263"/>
        <end position="302"/>
    </location>
</feature>
<evidence type="ECO:0000259" key="5">
    <source>
        <dbReference type="PROSITE" id="PS50181"/>
    </source>
</evidence>
<sequence length="415" mass="47391">MSQHHYCNTNTSNYGIPVAPPHILQVEMADDVEMADADTVYSVSEPYTSLKSPASSKPQKTSSEKSVNSYHDIKPAVVWSIPQQPKKGIDFTTLLPAELCSYIISFLDFDSLLTVPKVCRVWASLFYVDELWRIRTTENNWRLKMPDDASTLSEEENSWYYWYKQRYQLETRWNLGQVATHYLVGHIESVYCLQFDDEKIITGSRDRSIKVWSLQRYQCTHTLNGHQGSVLCLKYNDDMIVSGSSDHTVIVWDMKTKRIKATLNGHTDGVSDISFDKRYIVSSSKDTSIRIWDSRTFQPVLMIVGHLGSVNAIQLRGDFLVSASNDRMIKLWQVSTGALIREFSGHENGLACVQYDGKRIISGSNDRTIRVWDAETGVCTMKLEGHRGLVRNLRFDGDKIVSAGYDRSIRVWDIK</sequence>
<dbReference type="PROSITE" id="PS50181">
    <property type="entry name" value="FBOX"/>
    <property type="match status" value="1"/>
</dbReference>
<keyword evidence="1 3" id="KW-0853">WD repeat</keyword>